<sequence>MNRRVLFLFYLLFLVLPRGQWASGAEPLSLEKTLSLAAENNPILAAGRQRIVQARERIHQATAASLPQLGVSLLYQTADKDPFNPVFIEGQQVGYAQAGFRTTWKAALTLSQLIYSGGAVRYSVDSRRLALEGVEAAEKRTAQGVEWAATSAWYDLRRAAGRLSVAEDTLALTKEHLRHVQALFRNGVVAKNDVLRVEVSVSEAELGRIRAMNAVDVAWHGLSRAVGTSLRPAFTLPAEDTPGEFSPLPSDPVAEGISSRPEMRALDRAMHSALLAAKAAVASGGPRVVLFGEVYRADESFFPSKMDDWKLTLQASWTFFDGGESSSRAREAKAAAEELLHQAEDLRRQIELEISVARTNFESSFRRIDVGKALVAAAEEDYRMALKRYVAQVGTNIDVLDAAVALANARNQLVEAVYDSRKARAEIDWAMGRTGKAFFTEAAE</sequence>
<dbReference type="Pfam" id="PF02321">
    <property type="entry name" value="OEP"/>
    <property type="match status" value="2"/>
</dbReference>
<gene>
    <name evidence="8" type="ORF">SDC9_45651</name>
</gene>
<dbReference type="GO" id="GO:1990281">
    <property type="term" value="C:efflux pump complex"/>
    <property type="evidence" value="ECO:0007669"/>
    <property type="project" value="TreeGrafter"/>
</dbReference>
<evidence type="ECO:0000256" key="1">
    <source>
        <dbReference type="ARBA" id="ARBA00004442"/>
    </source>
</evidence>
<evidence type="ECO:0000256" key="7">
    <source>
        <dbReference type="SAM" id="Coils"/>
    </source>
</evidence>
<dbReference type="AlphaFoldDB" id="A0A644WAI6"/>
<name>A0A644WAI6_9ZZZZ</name>
<dbReference type="GO" id="GO:0009279">
    <property type="term" value="C:cell outer membrane"/>
    <property type="evidence" value="ECO:0007669"/>
    <property type="project" value="UniProtKB-SubCell"/>
</dbReference>
<dbReference type="InterPro" id="IPR051906">
    <property type="entry name" value="TolC-like"/>
</dbReference>
<evidence type="ECO:0000256" key="5">
    <source>
        <dbReference type="ARBA" id="ARBA00023136"/>
    </source>
</evidence>
<keyword evidence="6" id="KW-0998">Cell outer membrane</keyword>
<keyword evidence="4" id="KW-0812">Transmembrane</keyword>
<protein>
    <recommendedName>
        <fullName evidence="9">Outer membrane protein TolC</fullName>
    </recommendedName>
</protein>
<reference evidence="8" key="1">
    <citation type="submission" date="2019-08" db="EMBL/GenBank/DDBJ databases">
        <authorList>
            <person name="Kucharzyk K."/>
            <person name="Murdoch R.W."/>
            <person name="Higgins S."/>
            <person name="Loffler F."/>
        </authorList>
    </citation>
    <scope>NUCLEOTIDE SEQUENCE</scope>
</reference>
<dbReference type="PANTHER" id="PTHR30026:SF20">
    <property type="entry name" value="OUTER MEMBRANE PROTEIN TOLC"/>
    <property type="match status" value="1"/>
</dbReference>
<comment type="caution">
    <text evidence="8">The sequence shown here is derived from an EMBL/GenBank/DDBJ whole genome shotgun (WGS) entry which is preliminary data.</text>
</comment>
<dbReference type="EMBL" id="VSSQ01000666">
    <property type="protein sequence ID" value="MPL99433.1"/>
    <property type="molecule type" value="Genomic_DNA"/>
</dbReference>
<dbReference type="GO" id="GO:0015288">
    <property type="term" value="F:porin activity"/>
    <property type="evidence" value="ECO:0007669"/>
    <property type="project" value="TreeGrafter"/>
</dbReference>
<dbReference type="Gene3D" id="1.20.1600.10">
    <property type="entry name" value="Outer membrane efflux proteins (OEP)"/>
    <property type="match status" value="1"/>
</dbReference>
<evidence type="ECO:0000256" key="4">
    <source>
        <dbReference type="ARBA" id="ARBA00022692"/>
    </source>
</evidence>
<keyword evidence="3" id="KW-1134">Transmembrane beta strand</keyword>
<evidence type="ECO:0000256" key="3">
    <source>
        <dbReference type="ARBA" id="ARBA00022452"/>
    </source>
</evidence>
<dbReference type="PANTHER" id="PTHR30026">
    <property type="entry name" value="OUTER MEMBRANE PROTEIN TOLC"/>
    <property type="match status" value="1"/>
</dbReference>
<dbReference type="GO" id="GO:0015562">
    <property type="term" value="F:efflux transmembrane transporter activity"/>
    <property type="evidence" value="ECO:0007669"/>
    <property type="project" value="InterPro"/>
</dbReference>
<organism evidence="8">
    <name type="scientific">bioreactor metagenome</name>
    <dbReference type="NCBI Taxonomy" id="1076179"/>
    <lineage>
        <taxon>unclassified sequences</taxon>
        <taxon>metagenomes</taxon>
        <taxon>ecological metagenomes</taxon>
    </lineage>
</organism>
<proteinExistence type="predicted"/>
<evidence type="ECO:0008006" key="9">
    <source>
        <dbReference type="Google" id="ProtNLM"/>
    </source>
</evidence>
<evidence type="ECO:0000256" key="2">
    <source>
        <dbReference type="ARBA" id="ARBA00022448"/>
    </source>
</evidence>
<evidence type="ECO:0000256" key="6">
    <source>
        <dbReference type="ARBA" id="ARBA00023237"/>
    </source>
</evidence>
<evidence type="ECO:0000313" key="8">
    <source>
        <dbReference type="EMBL" id="MPL99433.1"/>
    </source>
</evidence>
<keyword evidence="5" id="KW-0472">Membrane</keyword>
<keyword evidence="7" id="KW-0175">Coiled coil</keyword>
<dbReference type="SUPFAM" id="SSF56954">
    <property type="entry name" value="Outer membrane efflux proteins (OEP)"/>
    <property type="match status" value="1"/>
</dbReference>
<comment type="subcellular location">
    <subcellularLocation>
        <location evidence="1">Cell outer membrane</location>
    </subcellularLocation>
</comment>
<accession>A0A644WAI6</accession>
<dbReference type="InterPro" id="IPR003423">
    <property type="entry name" value="OMP_efflux"/>
</dbReference>
<keyword evidence="2" id="KW-0813">Transport</keyword>
<feature type="coiled-coil region" evidence="7">
    <location>
        <begin position="326"/>
        <end position="360"/>
    </location>
</feature>